<name>A0AAU7W8G3_9MICO</name>
<dbReference type="RefSeq" id="WP_350348283.1">
    <property type="nucleotide sequence ID" value="NZ_CP158374.1"/>
</dbReference>
<organism evidence="1">
    <name type="scientific">Agromyces sp. G08B096</name>
    <dbReference type="NCBI Taxonomy" id="3156399"/>
    <lineage>
        <taxon>Bacteria</taxon>
        <taxon>Bacillati</taxon>
        <taxon>Actinomycetota</taxon>
        <taxon>Actinomycetes</taxon>
        <taxon>Micrococcales</taxon>
        <taxon>Microbacteriaceae</taxon>
        <taxon>Agromyces</taxon>
    </lineage>
</organism>
<proteinExistence type="predicted"/>
<protein>
    <submittedName>
        <fullName evidence="1">Uncharacterized protein</fullName>
    </submittedName>
</protein>
<sequence length="120" mass="13536">MSKRSPEAPRVHLLSAPADSWPRRIKITNTHSAPIHDVRIWVMDEFGGYAPQSTEVIQRLEAGAATVMPAPETSRLFSDSISDVWMQVTFRVGDEWWTADAGGRVEPTTVERIDYRISIQ</sequence>
<evidence type="ECO:0000313" key="1">
    <source>
        <dbReference type="EMBL" id="XBX82262.1"/>
    </source>
</evidence>
<dbReference type="AlphaFoldDB" id="A0AAU7W8G3"/>
<dbReference type="EMBL" id="CP158374">
    <property type="protein sequence ID" value="XBX82262.1"/>
    <property type="molecule type" value="Genomic_DNA"/>
</dbReference>
<gene>
    <name evidence="1" type="ORF">ABIQ69_16875</name>
</gene>
<accession>A0AAU7W8G3</accession>
<reference evidence="1" key="1">
    <citation type="submission" date="2024-05" db="EMBL/GenBank/DDBJ databases">
        <authorList>
            <person name="Yu L."/>
        </authorList>
    </citation>
    <scope>NUCLEOTIDE SEQUENCE</scope>
    <source>
        <strain evidence="1">G08B096</strain>
    </source>
</reference>